<dbReference type="GO" id="GO:0016627">
    <property type="term" value="F:oxidoreductase activity, acting on the CH-CH group of donors"/>
    <property type="evidence" value="ECO:0007669"/>
    <property type="project" value="InterPro"/>
</dbReference>
<sequence>MNAPMKTPDFTAAREAAFRAEIAEFVADSLPDRMRRDHELGRSLSRADHVCWQRKLVARGWGAPHWPEEWGGAGWSMRQLFVFEEAMSALGAPASPAFNTRMIGPILLAHGDEAQKRRFLPRALNFDDWWCQGYSEPGAGSDLASLQTRAVRDGDHYVVNGSKIWTSAGQHANWMFCLVRTDREARAQNGISFLLIDLTSPGVSFRPIRHFFGAHVFNQFFFDDVRVPVENRVGDENAGWSIAKALLEHERLYSSRHTEARRKLGRLRRLAGEVELDGAPAARDPRFRQVLARRAMEVRSLEYATMRALERLVETGEIGAYASVLKLKGIEINQRLDEAVFDLLGPDALPADAAWETPAAADFPHPDARNAAEARYWFRGPAIAGGSQEVQRGIIAKRILNM</sequence>
<evidence type="ECO:0000256" key="2">
    <source>
        <dbReference type="ARBA" id="ARBA00009347"/>
    </source>
</evidence>
<evidence type="ECO:0000256" key="4">
    <source>
        <dbReference type="ARBA" id="ARBA00022827"/>
    </source>
</evidence>
<keyword evidence="5 6" id="KW-0560">Oxidoreductase</keyword>
<dbReference type="PANTHER" id="PTHR43292:SF3">
    <property type="entry name" value="ACYL-COA DEHYDROGENASE FADE29"/>
    <property type="match status" value="1"/>
</dbReference>
<dbReference type="SUPFAM" id="SSF56645">
    <property type="entry name" value="Acyl-CoA dehydrogenase NM domain-like"/>
    <property type="match status" value="1"/>
</dbReference>
<keyword evidence="11" id="KW-1185">Reference proteome</keyword>
<accession>A0A1H2R4V6</accession>
<keyword evidence="3 6" id="KW-0285">Flavoprotein</keyword>
<dbReference type="InterPro" id="IPR006091">
    <property type="entry name" value="Acyl-CoA_Oxase/DH_mid-dom"/>
</dbReference>
<evidence type="ECO:0000259" key="9">
    <source>
        <dbReference type="Pfam" id="PF02771"/>
    </source>
</evidence>
<dbReference type="AlphaFoldDB" id="A0A1H2R4V6"/>
<dbReference type="InterPro" id="IPR036250">
    <property type="entry name" value="AcylCo_DH-like_C"/>
</dbReference>
<dbReference type="EMBL" id="FNMZ01000001">
    <property type="protein sequence ID" value="SDW13904.1"/>
    <property type="molecule type" value="Genomic_DNA"/>
</dbReference>
<evidence type="ECO:0000259" key="7">
    <source>
        <dbReference type="Pfam" id="PF00441"/>
    </source>
</evidence>
<dbReference type="Pfam" id="PF02771">
    <property type="entry name" value="Acyl-CoA_dh_N"/>
    <property type="match status" value="1"/>
</dbReference>
<dbReference type="InterPro" id="IPR009075">
    <property type="entry name" value="AcylCo_DH/oxidase_C"/>
</dbReference>
<evidence type="ECO:0000256" key="5">
    <source>
        <dbReference type="ARBA" id="ARBA00023002"/>
    </source>
</evidence>
<proteinExistence type="inferred from homology"/>
<gene>
    <name evidence="10" type="ORF">SAMN05444336_101223</name>
</gene>
<evidence type="ECO:0000313" key="11">
    <source>
        <dbReference type="Proteomes" id="UP000199118"/>
    </source>
</evidence>
<dbReference type="InterPro" id="IPR013786">
    <property type="entry name" value="AcylCoA_DH/ox_N"/>
</dbReference>
<evidence type="ECO:0000256" key="1">
    <source>
        <dbReference type="ARBA" id="ARBA00001974"/>
    </source>
</evidence>
<protein>
    <submittedName>
        <fullName evidence="10">Acyl-CoA dehydrogenase</fullName>
    </submittedName>
</protein>
<dbReference type="PANTHER" id="PTHR43292">
    <property type="entry name" value="ACYL-COA DEHYDROGENASE"/>
    <property type="match status" value="1"/>
</dbReference>
<dbReference type="STRING" id="356660.SAMN05444336_101223"/>
<dbReference type="RefSeq" id="WP_218133319.1">
    <property type="nucleotide sequence ID" value="NZ_FNMZ01000001.1"/>
</dbReference>
<dbReference type="Proteomes" id="UP000199118">
    <property type="component" value="Unassembled WGS sequence"/>
</dbReference>
<evidence type="ECO:0000256" key="6">
    <source>
        <dbReference type="RuleBase" id="RU362125"/>
    </source>
</evidence>
<name>A0A1H2R4V6_9RHOB</name>
<dbReference type="Pfam" id="PF00441">
    <property type="entry name" value="Acyl-CoA_dh_1"/>
    <property type="match status" value="1"/>
</dbReference>
<dbReference type="InterPro" id="IPR037069">
    <property type="entry name" value="AcylCoA_DH/ox_N_sf"/>
</dbReference>
<dbReference type="FunFam" id="2.40.110.10:FF:000011">
    <property type="entry name" value="Acyl-CoA dehydrogenase FadE34"/>
    <property type="match status" value="1"/>
</dbReference>
<feature type="domain" description="Acyl-CoA oxidase/dehydrogenase middle" evidence="8">
    <location>
        <begin position="131"/>
        <end position="225"/>
    </location>
</feature>
<comment type="similarity">
    <text evidence="2 6">Belongs to the acyl-CoA dehydrogenase family.</text>
</comment>
<dbReference type="Pfam" id="PF02770">
    <property type="entry name" value="Acyl-CoA_dh_M"/>
    <property type="match status" value="1"/>
</dbReference>
<dbReference type="GO" id="GO:0050660">
    <property type="term" value="F:flavin adenine dinucleotide binding"/>
    <property type="evidence" value="ECO:0007669"/>
    <property type="project" value="InterPro"/>
</dbReference>
<feature type="domain" description="Acyl-CoA dehydrogenase/oxidase C-terminal" evidence="7">
    <location>
        <begin position="237"/>
        <end position="400"/>
    </location>
</feature>
<dbReference type="SUPFAM" id="SSF47203">
    <property type="entry name" value="Acyl-CoA dehydrogenase C-terminal domain-like"/>
    <property type="match status" value="1"/>
</dbReference>
<keyword evidence="4 6" id="KW-0274">FAD</keyword>
<evidence type="ECO:0000256" key="3">
    <source>
        <dbReference type="ARBA" id="ARBA00022630"/>
    </source>
</evidence>
<evidence type="ECO:0000313" key="10">
    <source>
        <dbReference type="EMBL" id="SDW13904.1"/>
    </source>
</evidence>
<comment type="cofactor">
    <cofactor evidence="1 6">
        <name>FAD</name>
        <dbReference type="ChEBI" id="CHEBI:57692"/>
    </cofactor>
</comment>
<dbReference type="InterPro" id="IPR009100">
    <property type="entry name" value="AcylCoA_DH/oxidase_NM_dom_sf"/>
</dbReference>
<dbReference type="Gene3D" id="1.20.140.10">
    <property type="entry name" value="Butyryl-CoA Dehydrogenase, subunit A, domain 3"/>
    <property type="match status" value="1"/>
</dbReference>
<dbReference type="InterPro" id="IPR046373">
    <property type="entry name" value="Acyl-CoA_Oxase/DH_mid-dom_sf"/>
</dbReference>
<dbReference type="Gene3D" id="2.40.110.10">
    <property type="entry name" value="Butyryl-CoA Dehydrogenase, subunit A, domain 2"/>
    <property type="match status" value="1"/>
</dbReference>
<reference evidence="10 11" key="1">
    <citation type="submission" date="2016-10" db="EMBL/GenBank/DDBJ databases">
        <authorList>
            <person name="de Groot N.N."/>
        </authorList>
    </citation>
    <scope>NUCLEOTIDE SEQUENCE [LARGE SCALE GENOMIC DNA]</scope>
    <source>
        <strain evidence="10 11">DSM 17890</strain>
    </source>
</reference>
<organism evidence="10 11">
    <name type="scientific">Albimonas donghaensis</name>
    <dbReference type="NCBI Taxonomy" id="356660"/>
    <lineage>
        <taxon>Bacteria</taxon>
        <taxon>Pseudomonadati</taxon>
        <taxon>Pseudomonadota</taxon>
        <taxon>Alphaproteobacteria</taxon>
        <taxon>Rhodobacterales</taxon>
        <taxon>Paracoccaceae</taxon>
        <taxon>Albimonas</taxon>
    </lineage>
</organism>
<dbReference type="GO" id="GO:0005886">
    <property type="term" value="C:plasma membrane"/>
    <property type="evidence" value="ECO:0007669"/>
    <property type="project" value="TreeGrafter"/>
</dbReference>
<dbReference type="Gene3D" id="1.10.540.10">
    <property type="entry name" value="Acyl-CoA dehydrogenase/oxidase, N-terminal domain"/>
    <property type="match status" value="1"/>
</dbReference>
<dbReference type="InterPro" id="IPR052161">
    <property type="entry name" value="Mycobact_Acyl-CoA_DH"/>
</dbReference>
<evidence type="ECO:0000259" key="8">
    <source>
        <dbReference type="Pfam" id="PF02770"/>
    </source>
</evidence>
<feature type="domain" description="Acyl-CoA dehydrogenase/oxidase N-terminal" evidence="9">
    <location>
        <begin position="15"/>
        <end position="124"/>
    </location>
</feature>